<dbReference type="Proteomes" id="UP000520156">
    <property type="component" value="Unassembled WGS sequence"/>
</dbReference>
<feature type="transmembrane region" description="Helical" evidence="16">
    <location>
        <begin position="667"/>
        <end position="688"/>
    </location>
</feature>
<feature type="transmembrane region" description="Helical" evidence="16">
    <location>
        <begin position="641"/>
        <end position="661"/>
    </location>
</feature>
<keyword evidence="9" id="KW-1278">Translocase</keyword>
<keyword evidence="4 16" id="KW-0812">Transmembrane</keyword>
<evidence type="ECO:0000256" key="4">
    <source>
        <dbReference type="ARBA" id="ARBA00022692"/>
    </source>
</evidence>
<dbReference type="SUPFAM" id="SSF81653">
    <property type="entry name" value="Calcium ATPase, transduction domain A"/>
    <property type="match status" value="1"/>
</dbReference>
<evidence type="ECO:0000256" key="2">
    <source>
        <dbReference type="ARBA" id="ARBA00012517"/>
    </source>
</evidence>
<proteinExistence type="predicted"/>
<dbReference type="Gene3D" id="3.40.1110.10">
    <property type="entry name" value="Calcium-transporting ATPase, cytoplasmic domain N"/>
    <property type="match status" value="1"/>
</dbReference>
<keyword evidence="10 16" id="KW-1133">Transmembrane helix</keyword>
<evidence type="ECO:0000256" key="12">
    <source>
        <dbReference type="ARBA" id="ARBA00023065"/>
    </source>
</evidence>
<keyword evidence="5" id="KW-0479">Metal-binding</keyword>
<evidence type="ECO:0000259" key="17">
    <source>
        <dbReference type="SMART" id="SM00831"/>
    </source>
</evidence>
<keyword evidence="6" id="KW-0547">Nucleotide-binding</keyword>
<dbReference type="GO" id="GO:0005524">
    <property type="term" value="F:ATP binding"/>
    <property type="evidence" value="ECO:0007669"/>
    <property type="project" value="UniProtKB-KW"/>
</dbReference>
<keyword evidence="12" id="KW-0406">Ion transport</keyword>
<accession>A0A7X1F5Q6</accession>
<dbReference type="InterPro" id="IPR059000">
    <property type="entry name" value="ATPase_P-type_domA"/>
</dbReference>
<dbReference type="GO" id="GO:0016887">
    <property type="term" value="F:ATP hydrolysis activity"/>
    <property type="evidence" value="ECO:0007669"/>
    <property type="project" value="InterPro"/>
</dbReference>
<dbReference type="EMBL" id="JACLAU010000003">
    <property type="protein sequence ID" value="MBC2650897.1"/>
    <property type="molecule type" value="Genomic_DNA"/>
</dbReference>
<dbReference type="SFLD" id="SFLDS00003">
    <property type="entry name" value="Haloacid_Dehalogenase"/>
    <property type="match status" value="1"/>
</dbReference>
<dbReference type="NCBIfam" id="TIGR01494">
    <property type="entry name" value="ATPase_P-type"/>
    <property type="match status" value="2"/>
</dbReference>
<comment type="catalytic activity">
    <reaction evidence="14">
        <text>Cu(+)(in) + ATP + H2O = Cu(+)(out) + ADP + phosphate + H(+)</text>
        <dbReference type="Rhea" id="RHEA:25792"/>
        <dbReference type="ChEBI" id="CHEBI:15377"/>
        <dbReference type="ChEBI" id="CHEBI:15378"/>
        <dbReference type="ChEBI" id="CHEBI:30616"/>
        <dbReference type="ChEBI" id="CHEBI:43474"/>
        <dbReference type="ChEBI" id="CHEBI:49552"/>
        <dbReference type="ChEBI" id="CHEBI:456216"/>
        <dbReference type="EC" id="7.2.2.8"/>
    </reaction>
</comment>
<dbReference type="InterPro" id="IPR004014">
    <property type="entry name" value="ATPase_P-typ_cation-transptr_N"/>
</dbReference>
<dbReference type="InterPro" id="IPR018303">
    <property type="entry name" value="ATPase_P-typ_P_site"/>
</dbReference>
<feature type="region of interest" description="Disordered" evidence="15">
    <location>
        <begin position="1"/>
        <end position="25"/>
    </location>
</feature>
<evidence type="ECO:0000256" key="13">
    <source>
        <dbReference type="ARBA" id="ARBA00023136"/>
    </source>
</evidence>
<evidence type="ECO:0000256" key="14">
    <source>
        <dbReference type="ARBA" id="ARBA00049289"/>
    </source>
</evidence>
<name>A0A7X1F5Q6_9SPHN</name>
<dbReference type="GO" id="GO:0016020">
    <property type="term" value="C:membrane"/>
    <property type="evidence" value="ECO:0007669"/>
    <property type="project" value="InterPro"/>
</dbReference>
<feature type="transmembrane region" description="Helical" evidence="16">
    <location>
        <begin position="746"/>
        <end position="764"/>
    </location>
</feature>
<dbReference type="InterPro" id="IPR023299">
    <property type="entry name" value="ATPase_P-typ_cyto_dom_N"/>
</dbReference>
<feature type="transmembrane region" description="Helical" evidence="16">
    <location>
        <begin position="233"/>
        <end position="255"/>
    </location>
</feature>
<comment type="caution">
    <text evidence="18">The sequence shown here is derived from an EMBL/GenBank/DDBJ whole genome shotgun (WGS) entry which is preliminary data.</text>
</comment>
<dbReference type="InterPro" id="IPR023214">
    <property type="entry name" value="HAD_sf"/>
</dbReference>
<dbReference type="SUPFAM" id="SSF56784">
    <property type="entry name" value="HAD-like"/>
    <property type="match status" value="1"/>
</dbReference>
<evidence type="ECO:0000256" key="10">
    <source>
        <dbReference type="ARBA" id="ARBA00022989"/>
    </source>
</evidence>
<dbReference type="PRINTS" id="PR00119">
    <property type="entry name" value="CATATPASE"/>
</dbReference>
<dbReference type="GO" id="GO:0140581">
    <property type="term" value="F:P-type monovalent copper transporter activity"/>
    <property type="evidence" value="ECO:0007669"/>
    <property type="project" value="UniProtKB-EC"/>
</dbReference>
<dbReference type="GO" id="GO:0012505">
    <property type="term" value="C:endomembrane system"/>
    <property type="evidence" value="ECO:0007669"/>
    <property type="project" value="UniProtKB-SubCell"/>
</dbReference>
<feature type="transmembrane region" description="Helical" evidence="16">
    <location>
        <begin position="267"/>
        <end position="287"/>
    </location>
</feature>
<evidence type="ECO:0000256" key="7">
    <source>
        <dbReference type="ARBA" id="ARBA00022796"/>
    </source>
</evidence>
<keyword evidence="8" id="KW-0067">ATP-binding</keyword>
<evidence type="ECO:0000256" key="3">
    <source>
        <dbReference type="ARBA" id="ARBA00022448"/>
    </source>
</evidence>
<evidence type="ECO:0000256" key="8">
    <source>
        <dbReference type="ARBA" id="ARBA00022840"/>
    </source>
</evidence>
<keyword evidence="13 16" id="KW-0472">Membrane</keyword>
<feature type="transmembrane region" description="Helical" evidence="16">
    <location>
        <begin position="709"/>
        <end position="734"/>
    </location>
</feature>
<keyword evidence="19" id="KW-1185">Reference proteome</keyword>
<dbReference type="PRINTS" id="PR00120">
    <property type="entry name" value="HATPASE"/>
</dbReference>
<dbReference type="InterPro" id="IPR023298">
    <property type="entry name" value="ATPase_P-typ_TM_dom_sf"/>
</dbReference>
<comment type="subcellular location">
    <subcellularLocation>
        <location evidence="1">Endomembrane system</location>
        <topology evidence="1">Multi-pass membrane protein</topology>
    </subcellularLocation>
</comment>
<dbReference type="FunFam" id="3.40.50.1000:FF:000144">
    <property type="entry name" value="copper-transporting ATPase 1 isoform X2"/>
    <property type="match status" value="1"/>
</dbReference>
<dbReference type="Gene3D" id="1.20.1110.10">
    <property type="entry name" value="Calcium-transporting ATPase, transmembrane domain"/>
    <property type="match status" value="1"/>
</dbReference>
<evidence type="ECO:0000313" key="18">
    <source>
        <dbReference type="EMBL" id="MBC2650897.1"/>
    </source>
</evidence>
<feature type="transmembrane region" description="Helical" evidence="16">
    <location>
        <begin position="812"/>
        <end position="831"/>
    </location>
</feature>
<dbReference type="Pfam" id="PF00690">
    <property type="entry name" value="Cation_ATPase_N"/>
    <property type="match status" value="1"/>
</dbReference>
<dbReference type="SUPFAM" id="SSF81665">
    <property type="entry name" value="Calcium ATPase, transmembrane domain M"/>
    <property type="match status" value="1"/>
</dbReference>
<evidence type="ECO:0000256" key="6">
    <source>
        <dbReference type="ARBA" id="ARBA00022741"/>
    </source>
</evidence>
<gene>
    <name evidence="18" type="ORF">H7F49_04205</name>
</gene>
<dbReference type="SFLD" id="SFLDG00002">
    <property type="entry name" value="C1.7:_P-type_atpase_like"/>
    <property type="match status" value="1"/>
</dbReference>
<keyword evidence="3" id="KW-0813">Transport</keyword>
<dbReference type="InterPro" id="IPR036412">
    <property type="entry name" value="HAD-like_sf"/>
</dbReference>
<evidence type="ECO:0000256" key="5">
    <source>
        <dbReference type="ARBA" id="ARBA00022723"/>
    </source>
</evidence>
<dbReference type="Pfam" id="PF00702">
    <property type="entry name" value="Hydrolase"/>
    <property type="match status" value="1"/>
</dbReference>
<dbReference type="EC" id="7.2.2.8" evidence="2"/>
<dbReference type="Gene3D" id="2.70.150.10">
    <property type="entry name" value="Calcium-transporting ATPase, cytoplasmic transduction domain A"/>
    <property type="match status" value="1"/>
</dbReference>
<keyword evidence="11" id="KW-0186">Copper</keyword>
<feature type="transmembrane region" description="Helical" evidence="16">
    <location>
        <begin position="785"/>
        <end position="806"/>
    </location>
</feature>
<feature type="domain" description="Cation-transporting P-type ATPase N-terminal" evidence="17">
    <location>
        <begin position="1"/>
        <end position="65"/>
    </location>
</feature>
<dbReference type="FunFam" id="3.40.50.1000:FF:000001">
    <property type="entry name" value="Phospholipid-transporting ATPase IC"/>
    <property type="match status" value="1"/>
</dbReference>
<dbReference type="GO" id="GO:0046872">
    <property type="term" value="F:metal ion binding"/>
    <property type="evidence" value="ECO:0007669"/>
    <property type="project" value="UniProtKB-KW"/>
</dbReference>
<organism evidence="18 19">
    <name type="scientific">Novosphingobium aerophilum</name>
    <dbReference type="NCBI Taxonomy" id="2839843"/>
    <lineage>
        <taxon>Bacteria</taxon>
        <taxon>Pseudomonadati</taxon>
        <taxon>Pseudomonadota</taxon>
        <taxon>Alphaproteobacteria</taxon>
        <taxon>Sphingomonadales</taxon>
        <taxon>Sphingomonadaceae</taxon>
        <taxon>Novosphingobium</taxon>
    </lineage>
</organism>
<sequence length="856" mass="90059">MVSPVSPGRSGLSSREAAERLARDGANELPRTGRRSIPGIVGEVLREPMLALLLAGGVAYLLLGDRAEALILLAFATFSVVVTVVQETRTEHVLEALRDLSAPRALVIRDGARMRIAGREVVRDDLVVLEQGDRVPADGVLISGADLQVDESLLTGEALPVDKAAPAADAPLAAPRPGGDGQPFVYAGSLVTRGSGIARVTATGPRSEFGRIGQSLATLDSEAPRLRTETTRIVAWCALGGGTVALLVVLLYGLLRGGWIEAVLAGIAIGMSMLPEEFPVVLTVFLAMGARRIGKVRVLTRRAAAIEALGSATVLCSDKTGTLTENRMAVTELWLPSGDHHVIAGDASIPEAFHALVETAALASAVEPTDPMEIALHGAHGAARGTVLSGDRLAHAYALRPDLLAMSNVWADGETLTLTAKGAPEAIAGLCHLSPPNHAAMTRAVEAMAGRGIRVLAVATALLHDRNWAASQHDYHLTLTGLVGLADPIRPGVPAAVAQCRAAGIRVVMITGDYAATARAIASQAGIAQGEVLTGTELAMLDDARLADRLKTVTVFARIMPEQKLRIVQAFKAKGDIVAMTGDGVNDAPSLKAANIGIAMGRRGTDVAREASAIVLLDDDFASIVASIRLGRRIYDNLRKAMAFIFAVHVPIAGLALLPLLLGLPILFGPIHIALLEMVIDPVSALVFEAEREEENVMHRPPRDPHDALFSMPMIVWSVFQGVLACLLLAAVFVIQGWAGMPETELRALMFFALLAEIGALILVNRSFSASLRQALFRHNAALRYVGLAIIGVGALILGIPPIQALLKFGSIAGQDLAVGAGLGLALLVILERCKPLIQRCQLRLPPTGQDRGTVA</sequence>
<evidence type="ECO:0000256" key="16">
    <source>
        <dbReference type="SAM" id="Phobius"/>
    </source>
</evidence>
<dbReference type="InterPro" id="IPR006068">
    <property type="entry name" value="ATPase_P-typ_cation-transptr_C"/>
</dbReference>
<dbReference type="AlphaFoldDB" id="A0A7X1F5Q6"/>
<keyword evidence="7" id="KW-0187">Copper transport</keyword>
<feature type="compositionally biased region" description="Basic and acidic residues" evidence="15">
    <location>
        <begin position="16"/>
        <end position="25"/>
    </location>
</feature>
<evidence type="ECO:0000256" key="9">
    <source>
        <dbReference type="ARBA" id="ARBA00022967"/>
    </source>
</evidence>
<dbReference type="PANTHER" id="PTHR42861">
    <property type="entry name" value="CALCIUM-TRANSPORTING ATPASE"/>
    <property type="match status" value="1"/>
</dbReference>
<dbReference type="Gene3D" id="3.40.50.1000">
    <property type="entry name" value="HAD superfamily/HAD-like"/>
    <property type="match status" value="1"/>
</dbReference>
<dbReference type="InterPro" id="IPR001757">
    <property type="entry name" value="P_typ_ATPase"/>
</dbReference>
<evidence type="ECO:0000313" key="19">
    <source>
        <dbReference type="Proteomes" id="UP000520156"/>
    </source>
</evidence>
<dbReference type="SFLD" id="SFLDF00027">
    <property type="entry name" value="p-type_atpase"/>
    <property type="match status" value="1"/>
</dbReference>
<dbReference type="PROSITE" id="PS00154">
    <property type="entry name" value="ATPASE_E1_E2"/>
    <property type="match status" value="1"/>
</dbReference>
<dbReference type="SMART" id="SM00831">
    <property type="entry name" value="Cation_ATPase_N"/>
    <property type="match status" value="1"/>
</dbReference>
<evidence type="ECO:0000256" key="11">
    <source>
        <dbReference type="ARBA" id="ARBA00023008"/>
    </source>
</evidence>
<evidence type="ECO:0000256" key="1">
    <source>
        <dbReference type="ARBA" id="ARBA00004127"/>
    </source>
</evidence>
<evidence type="ECO:0000256" key="15">
    <source>
        <dbReference type="SAM" id="MobiDB-lite"/>
    </source>
</evidence>
<reference evidence="18 19" key="1">
    <citation type="submission" date="2020-08" db="EMBL/GenBank/DDBJ databases">
        <title>The genome sequence of Novosphingobium flavum 4Y4.</title>
        <authorList>
            <person name="Liu Y."/>
        </authorList>
    </citation>
    <scope>NUCLEOTIDE SEQUENCE [LARGE SCALE GENOMIC DNA]</scope>
    <source>
        <strain evidence="18 19">4Y4</strain>
    </source>
</reference>
<dbReference type="InterPro" id="IPR044492">
    <property type="entry name" value="P_typ_ATPase_HD_dom"/>
</dbReference>
<dbReference type="Pfam" id="PF00689">
    <property type="entry name" value="Cation_ATPase_C"/>
    <property type="match status" value="1"/>
</dbReference>
<protein>
    <recommendedName>
        <fullName evidence="2">P-type Cu(+) transporter</fullName>
        <ecNumber evidence="2">7.2.2.8</ecNumber>
    </recommendedName>
</protein>
<dbReference type="Pfam" id="PF00122">
    <property type="entry name" value="E1-E2_ATPase"/>
    <property type="match status" value="1"/>
</dbReference>
<dbReference type="InterPro" id="IPR008250">
    <property type="entry name" value="ATPase_P-typ_transduc_dom_A_sf"/>
</dbReference>